<dbReference type="PROSITE" id="PS50888">
    <property type="entry name" value="BHLH"/>
    <property type="match status" value="1"/>
</dbReference>
<keyword evidence="4" id="KW-0539">Nucleus</keyword>
<evidence type="ECO:0000256" key="3">
    <source>
        <dbReference type="ARBA" id="ARBA00023163"/>
    </source>
</evidence>
<comment type="subcellular location">
    <subcellularLocation>
        <location evidence="1">Nucleus</location>
    </subcellularLocation>
</comment>
<dbReference type="InterPro" id="IPR025610">
    <property type="entry name" value="MYC/MYB_N"/>
</dbReference>
<dbReference type="InterPro" id="IPR043561">
    <property type="entry name" value="LHW-like"/>
</dbReference>
<proteinExistence type="predicted"/>
<evidence type="ECO:0000256" key="1">
    <source>
        <dbReference type="ARBA" id="ARBA00004123"/>
    </source>
</evidence>
<dbReference type="SUPFAM" id="SSF47459">
    <property type="entry name" value="HLH, helix-loop-helix DNA-binding domain"/>
    <property type="match status" value="1"/>
</dbReference>
<evidence type="ECO:0000313" key="7">
    <source>
        <dbReference type="EMBL" id="KAL0383605.1"/>
    </source>
</evidence>
<dbReference type="Pfam" id="PF23176">
    <property type="entry name" value="bHLH_LHW"/>
    <property type="match status" value="1"/>
</dbReference>
<comment type="caution">
    <text evidence="7">The sequence shown here is derived from an EMBL/GenBank/DDBJ whole genome shotgun (WGS) entry which is preliminary data.</text>
</comment>
<dbReference type="InterPro" id="IPR011598">
    <property type="entry name" value="bHLH_dom"/>
</dbReference>
<dbReference type="EMBL" id="JACGWM010000003">
    <property type="protein sequence ID" value="KAL0383605.1"/>
    <property type="molecule type" value="Genomic_DNA"/>
</dbReference>
<dbReference type="AlphaFoldDB" id="A0AAW2RTV7"/>
<evidence type="ECO:0000256" key="4">
    <source>
        <dbReference type="ARBA" id="ARBA00023242"/>
    </source>
</evidence>
<dbReference type="PANTHER" id="PTHR46196">
    <property type="entry name" value="TRANSCRIPTION FACTOR BHLH155-LIKE ISOFORM X1-RELATED"/>
    <property type="match status" value="1"/>
</dbReference>
<name>A0AAW2RTV7_9LAMI</name>
<keyword evidence="2" id="KW-0805">Transcription regulation</keyword>
<dbReference type="GO" id="GO:0003700">
    <property type="term" value="F:DNA-binding transcription factor activity"/>
    <property type="evidence" value="ECO:0007669"/>
    <property type="project" value="InterPro"/>
</dbReference>
<sequence>MGSRLQQVLRSLCLNTGWKYAVFWKLRHRARMMFTWEDAYYDSNQYPDKMWSNETTCGMNEGPYSHDPLGLAVAKMSYQVYSLGEGVVGQVAVSGKHSWIFLDQIVVDASSSSELCGGWQTQFSAGIKTIAVVAVIPHGVVQLGSLHKGQISEQKKQLAVASYNWDLGRRPEIRSTTHAENARTGKSDLCNATLPADGSQTAPSNLPLEMVDSPAFQDKGDIHVLEFPNLQLHQDFENLELPTKADRGDIRILPFSFCAGYELYEALGPSFQKKDDCVWEAGKTGSDMAIEISEGMGSCSLLMENSDMHLLDAVVAKVSHKGGDTESEKSCRDTGESLLTAEKTPCTSIGTISSAGYSFERDTSSSLNSMTRGVESLKGFSSTSSSRGSEHLERPREAVKINKKRARPGESCRPRPRDRQLIQDRIKELRELVPNGSKCSIDSLLERTIKHMLFLQSVTKHAEKLHKCSASKLLDKDTGMRRFSSCEQGSSWAVEVGNNQKVCPIIVENISMNGQMLVEMLCEECSQFLEIAETIRSLGLTILKGVSEAYGNKTWMCFVVEAQNNRSMHRMDVLWSLMQLLQPKTST</sequence>
<dbReference type="GO" id="GO:0005634">
    <property type="term" value="C:nucleus"/>
    <property type="evidence" value="ECO:0007669"/>
    <property type="project" value="UniProtKB-SubCell"/>
</dbReference>
<reference evidence="7" key="2">
    <citation type="journal article" date="2024" name="Plant">
        <title>Genomic evolution and insights into agronomic trait innovations of Sesamum species.</title>
        <authorList>
            <person name="Miao H."/>
            <person name="Wang L."/>
            <person name="Qu L."/>
            <person name="Liu H."/>
            <person name="Sun Y."/>
            <person name="Le M."/>
            <person name="Wang Q."/>
            <person name="Wei S."/>
            <person name="Zheng Y."/>
            <person name="Lin W."/>
            <person name="Duan Y."/>
            <person name="Cao H."/>
            <person name="Xiong S."/>
            <person name="Wang X."/>
            <person name="Wei L."/>
            <person name="Li C."/>
            <person name="Ma Q."/>
            <person name="Ju M."/>
            <person name="Zhao R."/>
            <person name="Li G."/>
            <person name="Mu C."/>
            <person name="Tian Q."/>
            <person name="Mei H."/>
            <person name="Zhang T."/>
            <person name="Gao T."/>
            <person name="Zhang H."/>
        </authorList>
    </citation>
    <scope>NUCLEOTIDE SEQUENCE</scope>
    <source>
        <strain evidence="7">KEN8</strain>
    </source>
</reference>
<keyword evidence="3" id="KW-0804">Transcription</keyword>
<feature type="compositionally biased region" description="Low complexity" evidence="5">
    <location>
        <begin position="376"/>
        <end position="387"/>
    </location>
</feature>
<reference evidence="7" key="1">
    <citation type="submission" date="2020-06" db="EMBL/GenBank/DDBJ databases">
        <authorList>
            <person name="Li T."/>
            <person name="Hu X."/>
            <person name="Zhang T."/>
            <person name="Song X."/>
            <person name="Zhang H."/>
            <person name="Dai N."/>
            <person name="Sheng W."/>
            <person name="Hou X."/>
            <person name="Wei L."/>
        </authorList>
    </citation>
    <scope>NUCLEOTIDE SEQUENCE</scope>
    <source>
        <strain evidence="7">KEN8</strain>
        <tissue evidence="7">Leaf</tissue>
    </source>
</reference>
<feature type="domain" description="BHLH" evidence="6">
    <location>
        <begin position="406"/>
        <end position="455"/>
    </location>
</feature>
<evidence type="ECO:0000256" key="2">
    <source>
        <dbReference type="ARBA" id="ARBA00023015"/>
    </source>
</evidence>
<accession>A0AAW2RTV7</accession>
<evidence type="ECO:0000259" key="6">
    <source>
        <dbReference type="PROSITE" id="PS50888"/>
    </source>
</evidence>
<dbReference type="GO" id="GO:0046983">
    <property type="term" value="F:protein dimerization activity"/>
    <property type="evidence" value="ECO:0007669"/>
    <property type="project" value="InterPro"/>
</dbReference>
<feature type="region of interest" description="Disordered" evidence="5">
    <location>
        <begin position="376"/>
        <end position="396"/>
    </location>
</feature>
<dbReference type="Pfam" id="PF14215">
    <property type="entry name" value="bHLH-MYC_N"/>
    <property type="match status" value="1"/>
</dbReference>
<dbReference type="PANTHER" id="PTHR46196:SF1">
    <property type="entry name" value="TRANSCRIPTION FACTOR EMB1444-RELATED"/>
    <property type="match status" value="1"/>
</dbReference>
<organism evidence="7">
    <name type="scientific">Sesamum calycinum</name>
    <dbReference type="NCBI Taxonomy" id="2727403"/>
    <lineage>
        <taxon>Eukaryota</taxon>
        <taxon>Viridiplantae</taxon>
        <taxon>Streptophyta</taxon>
        <taxon>Embryophyta</taxon>
        <taxon>Tracheophyta</taxon>
        <taxon>Spermatophyta</taxon>
        <taxon>Magnoliopsida</taxon>
        <taxon>eudicotyledons</taxon>
        <taxon>Gunneridae</taxon>
        <taxon>Pentapetalae</taxon>
        <taxon>asterids</taxon>
        <taxon>lamiids</taxon>
        <taxon>Lamiales</taxon>
        <taxon>Pedaliaceae</taxon>
        <taxon>Sesamum</taxon>
    </lineage>
</organism>
<protein>
    <submittedName>
        <fullName evidence="7">Transcription factor</fullName>
    </submittedName>
</protein>
<dbReference type="InterPro" id="IPR036638">
    <property type="entry name" value="HLH_DNA-bd_sf"/>
</dbReference>
<evidence type="ECO:0000256" key="5">
    <source>
        <dbReference type="SAM" id="MobiDB-lite"/>
    </source>
</evidence>
<gene>
    <name evidence="7" type="ORF">Scaly_0647800</name>
</gene>